<dbReference type="RefSeq" id="WP_174879570.1">
    <property type="nucleotide sequence ID" value="NZ_CADEPK010000031.1"/>
</dbReference>
<evidence type="ECO:0000256" key="3">
    <source>
        <dbReference type="ARBA" id="ARBA00023163"/>
    </source>
</evidence>
<dbReference type="CDD" id="cd00090">
    <property type="entry name" value="HTH_ARSR"/>
    <property type="match status" value="1"/>
</dbReference>
<evidence type="ECO:0000313" key="5">
    <source>
        <dbReference type="EMBL" id="MDQ0226648.1"/>
    </source>
</evidence>
<sequence length="144" mass="17004">MENTNQLFHFLYKKTRAMTKVLNEHLQQFGLYSSQWSILYCIKNNGPMTQSEIWRYLVVEAPTVTRTLAKLEESGWIKRTQGSDKRERLVSLTEKAIEQLPLVEKEVKRFEQTMTQHLTKEELTIFYSFLNKLGPITTEKEESI</sequence>
<keyword evidence="3" id="KW-0804">Transcription</keyword>
<dbReference type="InterPro" id="IPR036388">
    <property type="entry name" value="WH-like_DNA-bd_sf"/>
</dbReference>
<dbReference type="InterPro" id="IPR036390">
    <property type="entry name" value="WH_DNA-bd_sf"/>
</dbReference>
<dbReference type="InterPro" id="IPR011991">
    <property type="entry name" value="ArsR-like_HTH"/>
</dbReference>
<keyword evidence="1" id="KW-0805">Transcription regulation</keyword>
<keyword evidence="6" id="KW-1185">Reference proteome</keyword>
<gene>
    <name evidence="5" type="ORF">J2S02_002993</name>
</gene>
<evidence type="ECO:0000256" key="2">
    <source>
        <dbReference type="ARBA" id="ARBA00023125"/>
    </source>
</evidence>
<evidence type="ECO:0000256" key="1">
    <source>
        <dbReference type="ARBA" id="ARBA00023015"/>
    </source>
</evidence>
<dbReference type="PRINTS" id="PR00598">
    <property type="entry name" value="HTHMARR"/>
</dbReference>
<dbReference type="PANTHER" id="PTHR42756">
    <property type="entry name" value="TRANSCRIPTIONAL REGULATOR, MARR"/>
    <property type="match status" value="1"/>
</dbReference>
<dbReference type="InterPro" id="IPR000835">
    <property type="entry name" value="HTH_MarR-typ"/>
</dbReference>
<name>A0ABT9Z312_9BACI</name>
<dbReference type="GO" id="GO:0003677">
    <property type="term" value="F:DNA binding"/>
    <property type="evidence" value="ECO:0007669"/>
    <property type="project" value="UniProtKB-KW"/>
</dbReference>
<dbReference type="Proteomes" id="UP001232245">
    <property type="component" value="Unassembled WGS sequence"/>
</dbReference>
<evidence type="ECO:0000313" key="6">
    <source>
        <dbReference type="Proteomes" id="UP001232245"/>
    </source>
</evidence>
<dbReference type="EMBL" id="JAUSTZ010000006">
    <property type="protein sequence ID" value="MDQ0226648.1"/>
    <property type="molecule type" value="Genomic_DNA"/>
</dbReference>
<organism evidence="5 6">
    <name type="scientific">Metabacillus niabensis</name>
    <dbReference type="NCBI Taxonomy" id="324854"/>
    <lineage>
        <taxon>Bacteria</taxon>
        <taxon>Bacillati</taxon>
        <taxon>Bacillota</taxon>
        <taxon>Bacilli</taxon>
        <taxon>Bacillales</taxon>
        <taxon>Bacillaceae</taxon>
        <taxon>Metabacillus</taxon>
    </lineage>
</organism>
<proteinExistence type="predicted"/>
<dbReference type="Gene3D" id="1.10.10.10">
    <property type="entry name" value="Winged helix-like DNA-binding domain superfamily/Winged helix DNA-binding domain"/>
    <property type="match status" value="1"/>
</dbReference>
<dbReference type="SMART" id="SM00347">
    <property type="entry name" value="HTH_MARR"/>
    <property type="match status" value="1"/>
</dbReference>
<feature type="domain" description="HTH marR-type" evidence="4">
    <location>
        <begin position="4"/>
        <end position="135"/>
    </location>
</feature>
<dbReference type="PANTHER" id="PTHR42756:SF1">
    <property type="entry name" value="TRANSCRIPTIONAL REPRESSOR OF EMRAB OPERON"/>
    <property type="match status" value="1"/>
</dbReference>
<dbReference type="PROSITE" id="PS50995">
    <property type="entry name" value="HTH_MARR_2"/>
    <property type="match status" value="1"/>
</dbReference>
<dbReference type="Pfam" id="PF01047">
    <property type="entry name" value="MarR"/>
    <property type="match status" value="1"/>
</dbReference>
<comment type="caution">
    <text evidence="5">The sequence shown here is derived from an EMBL/GenBank/DDBJ whole genome shotgun (WGS) entry which is preliminary data.</text>
</comment>
<evidence type="ECO:0000259" key="4">
    <source>
        <dbReference type="PROSITE" id="PS50995"/>
    </source>
</evidence>
<protein>
    <submittedName>
        <fullName evidence="5">DNA-binding MarR family transcriptional regulator</fullName>
    </submittedName>
</protein>
<accession>A0ABT9Z312</accession>
<keyword evidence="2 5" id="KW-0238">DNA-binding</keyword>
<dbReference type="SUPFAM" id="SSF46785">
    <property type="entry name" value="Winged helix' DNA-binding domain"/>
    <property type="match status" value="1"/>
</dbReference>
<reference evidence="5 6" key="1">
    <citation type="submission" date="2023-07" db="EMBL/GenBank/DDBJ databases">
        <title>Genomic Encyclopedia of Type Strains, Phase IV (KMG-IV): sequencing the most valuable type-strain genomes for metagenomic binning, comparative biology and taxonomic classification.</title>
        <authorList>
            <person name="Goeker M."/>
        </authorList>
    </citation>
    <scope>NUCLEOTIDE SEQUENCE [LARGE SCALE GENOMIC DNA]</scope>
    <source>
        <strain evidence="5 6">DSM 17723</strain>
    </source>
</reference>